<reference evidence="3" key="1">
    <citation type="submission" date="2022-06" db="EMBL/GenBank/DDBJ databases">
        <title>Rothia sp. isolated from sandalwood seedling.</title>
        <authorList>
            <person name="Tuikhar N."/>
            <person name="Kirdat K."/>
            <person name="Thorat V."/>
            <person name="Swetha P."/>
            <person name="Padma S."/>
            <person name="Sundararaj R."/>
            <person name="Yadav A."/>
        </authorList>
    </citation>
    <scope>NUCLEOTIDE SEQUENCE</scope>
    <source>
        <strain evidence="3">AR01</strain>
    </source>
</reference>
<protein>
    <recommendedName>
        <fullName evidence="1">Putative membrane protein insertion efficiency factor</fullName>
    </recommendedName>
</protein>
<dbReference type="InterPro" id="IPR002696">
    <property type="entry name" value="Membr_insert_effic_factor_YidD"/>
</dbReference>
<comment type="function">
    <text evidence="1">Could be involved in insertion of integral membrane proteins into the membrane.</text>
</comment>
<dbReference type="AlphaFoldDB" id="A0A9X2HJQ1"/>
<name>A0A9X2HJQ1_9MICC</name>
<dbReference type="PANTHER" id="PTHR33383">
    <property type="entry name" value="MEMBRANE PROTEIN INSERTION EFFICIENCY FACTOR-RELATED"/>
    <property type="match status" value="1"/>
</dbReference>
<keyword evidence="4" id="KW-1185">Reference proteome</keyword>
<feature type="region of interest" description="Disordered" evidence="2">
    <location>
        <begin position="1"/>
        <end position="27"/>
    </location>
</feature>
<accession>A0A9X2HJQ1</accession>
<proteinExistence type="inferred from homology"/>
<feature type="compositionally biased region" description="Low complexity" evidence="2">
    <location>
        <begin position="1"/>
        <end position="20"/>
    </location>
</feature>
<dbReference type="NCBIfam" id="TIGR00278">
    <property type="entry name" value="membrane protein insertion efficiency factor YidD"/>
    <property type="match status" value="1"/>
</dbReference>
<dbReference type="GO" id="GO:0005886">
    <property type="term" value="C:plasma membrane"/>
    <property type="evidence" value="ECO:0007669"/>
    <property type="project" value="UniProtKB-SubCell"/>
</dbReference>
<dbReference type="EMBL" id="JANAFB010000010">
    <property type="protein sequence ID" value="MCP3425518.1"/>
    <property type="molecule type" value="Genomic_DNA"/>
</dbReference>
<comment type="subcellular location">
    <subcellularLocation>
        <location evidence="1">Cell membrane</location>
        <topology evidence="1">Peripheral membrane protein</topology>
        <orientation evidence="1">Cytoplasmic side</orientation>
    </subcellularLocation>
</comment>
<evidence type="ECO:0000313" key="3">
    <source>
        <dbReference type="EMBL" id="MCP3425518.1"/>
    </source>
</evidence>
<evidence type="ECO:0000256" key="1">
    <source>
        <dbReference type="HAMAP-Rule" id="MF_00386"/>
    </source>
</evidence>
<evidence type="ECO:0000313" key="4">
    <source>
        <dbReference type="Proteomes" id="UP001139502"/>
    </source>
</evidence>
<comment type="caution">
    <text evidence="3">The sequence shown here is derived from an EMBL/GenBank/DDBJ whole genome shotgun (WGS) entry which is preliminary data.</text>
</comment>
<comment type="similarity">
    <text evidence="1">Belongs to the UPF0161 family.</text>
</comment>
<dbReference type="HAMAP" id="MF_00386">
    <property type="entry name" value="UPF0161_YidD"/>
    <property type="match status" value="1"/>
</dbReference>
<keyword evidence="1" id="KW-0472">Membrane</keyword>
<dbReference type="SMART" id="SM01234">
    <property type="entry name" value="Haemolytic"/>
    <property type="match status" value="1"/>
</dbReference>
<dbReference type="Proteomes" id="UP001139502">
    <property type="component" value="Unassembled WGS sequence"/>
</dbReference>
<dbReference type="RefSeq" id="WP_254165766.1">
    <property type="nucleotide sequence ID" value="NZ_JANAFB010000010.1"/>
</dbReference>
<dbReference type="PANTHER" id="PTHR33383:SF1">
    <property type="entry name" value="MEMBRANE PROTEIN INSERTION EFFICIENCY FACTOR-RELATED"/>
    <property type="match status" value="1"/>
</dbReference>
<organism evidence="3 4">
    <name type="scientific">Rothia santali</name>
    <dbReference type="NCBI Taxonomy" id="2949643"/>
    <lineage>
        <taxon>Bacteria</taxon>
        <taxon>Bacillati</taxon>
        <taxon>Actinomycetota</taxon>
        <taxon>Actinomycetes</taxon>
        <taxon>Micrococcales</taxon>
        <taxon>Micrococcaceae</taxon>
        <taxon>Rothia</taxon>
    </lineage>
</organism>
<evidence type="ECO:0000256" key="2">
    <source>
        <dbReference type="SAM" id="MobiDB-lite"/>
    </source>
</evidence>
<keyword evidence="1" id="KW-1003">Cell membrane</keyword>
<gene>
    <name evidence="3" type="primary">yidD</name>
    <name evidence="3" type="ORF">NBM05_05685</name>
</gene>
<dbReference type="Pfam" id="PF01809">
    <property type="entry name" value="YidD"/>
    <property type="match status" value="1"/>
</dbReference>
<sequence>MTHDAGPLHGPAAAAAPSHGDPLDGAPTEYVHPLTPGLAVWTLPQNLAIAFLRLYRRLVSPLYGDVCRHFPTCSAYALEAFTTHGAVRGLALTVRRLLKCHPWATGGVDPVPPGSRRFEPHSEPRILLLNHPPLADSEHAP</sequence>